<feature type="transmembrane region" description="Helical" evidence="1">
    <location>
        <begin position="113"/>
        <end position="130"/>
    </location>
</feature>
<name>A0A2N0HL51_9SPHN</name>
<evidence type="ECO:0000313" key="2">
    <source>
        <dbReference type="EMBL" id="PKB19608.1"/>
    </source>
</evidence>
<feature type="transmembrane region" description="Helical" evidence="1">
    <location>
        <begin position="87"/>
        <end position="107"/>
    </location>
</feature>
<proteinExistence type="predicted"/>
<organism evidence="2 3">
    <name type="scientific">Novosphingobium kunmingense</name>
    <dbReference type="NCBI Taxonomy" id="1211806"/>
    <lineage>
        <taxon>Bacteria</taxon>
        <taxon>Pseudomonadati</taxon>
        <taxon>Pseudomonadota</taxon>
        <taxon>Alphaproteobacteria</taxon>
        <taxon>Sphingomonadales</taxon>
        <taxon>Sphingomonadaceae</taxon>
        <taxon>Novosphingobium</taxon>
    </lineage>
</organism>
<evidence type="ECO:0000256" key="1">
    <source>
        <dbReference type="SAM" id="Phobius"/>
    </source>
</evidence>
<dbReference type="AlphaFoldDB" id="A0A2N0HL51"/>
<dbReference type="OrthoDB" id="5801787at2"/>
<dbReference type="EMBL" id="PHUF01000003">
    <property type="protein sequence ID" value="PKB19608.1"/>
    <property type="molecule type" value="Genomic_DNA"/>
</dbReference>
<keyword evidence="1" id="KW-0472">Membrane</keyword>
<evidence type="ECO:0008006" key="4">
    <source>
        <dbReference type="Google" id="ProtNLM"/>
    </source>
</evidence>
<dbReference type="Proteomes" id="UP000232587">
    <property type="component" value="Unassembled WGS sequence"/>
</dbReference>
<reference evidence="2 3" key="1">
    <citation type="submission" date="2017-11" db="EMBL/GenBank/DDBJ databases">
        <title>Genomic Encyclopedia of Type Strains, Phase III (KMG-III): the genomes of soil and plant-associated and newly described type strains.</title>
        <authorList>
            <person name="Whitman W."/>
        </authorList>
    </citation>
    <scope>NUCLEOTIDE SEQUENCE [LARGE SCALE GENOMIC DNA]</scope>
    <source>
        <strain evidence="2 3">CGMCC 1.12274</strain>
    </source>
</reference>
<feature type="transmembrane region" description="Helical" evidence="1">
    <location>
        <begin position="60"/>
        <end position="80"/>
    </location>
</feature>
<accession>A0A2N0HL51</accession>
<sequence length="140" mass="15215">METVNETAARVPTSYWAIAVVGLLWNSFGAYLYLMARLDPDTALAAASPALRDYVANQPIWANVGYGLGIWGSFLGSIAMTLRSRHAVWLFAVSLLGVILSHLGQALAGVLDAPLAITIFVVVAFLWFYSRKSVEQGILR</sequence>
<comment type="caution">
    <text evidence="2">The sequence shown here is derived from an EMBL/GenBank/DDBJ whole genome shotgun (WGS) entry which is preliminary data.</text>
</comment>
<evidence type="ECO:0000313" key="3">
    <source>
        <dbReference type="Proteomes" id="UP000232587"/>
    </source>
</evidence>
<feature type="transmembrane region" description="Helical" evidence="1">
    <location>
        <begin position="15"/>
        <end position="34"/>
    </location>
</feature>
<protein>
    <recommendedName>
        <fullName evidence="4">DoxX-like protein</fullName>
    </recommendedName>
</protein>
<keyword evidence="1" id="KW-0812">Transmembrane</keyword>
<dbReference type="RefSeq" id="WP_100867056.1">
    <property type="nucleotide sequence ID" value="NZ_PHUF01000003.1"/>
</dbReference>
<keyword evidence="3" id="KW-1185">Reference proteome</keyword>
<keyword evidence="1" id="KW-1133">Transmembrane helix</keyword>
<gene>
    <name evidence="2" type="ORF">B0I00_1846</name>
</gene>